<dbReference type="Proteomes" id="UP001396898">
    <property type="component" value="Unassembled WGS sequence"/>
</dbReference>
<dbReference type="Gene3D" id="3.40.50.300">
    <property type="entry name" value="P-loop containing nucleotide triphosphate hydrolases"/>
    <property type="match status" value="2"/>
</dbReference>
<feature type="region of interest" description="Disordered" evidence="1">
    <location>
        <begin position="1"/>
        <end position="124"/>
    </location>
</feature>
<evidence type="ECO:0000259" key="2">
    <source>
        <dbReference type="Pfam" id="PF00350"/>
    </source>
</evidence>
<reference evidence="4 5" key="1">
    <citation type="submission" date="2023-01" db="EMBL/GenBank/DDBJ databases">
        <title>Analysis of 21 Apiospora genomes using comparative genomics revels a genus with tremendous synthesis potential of carbohydrate active enzymes and secondary metabolites.</title>
        <authorList>
            <person name="Sorensen T."/>
        </authorList>
    </citation>
    <scope>NUCLEOTIDE SEQUENCE [LARGE SCALE GENOMIC DNA]</scope>
    <source>
        <strain evidence="4 5">CBS 20057</strain>
    </source>
</reference>
<name>A0ABR1R6C9_9PEZI</name>
<dbReference type="Pfam" id="PF24564">
    <property type="entry name" value="DUF7605"/>
    <property type="match status" value="1"/>
</dbReference>
<dbReference type="PANTHER" id="PTHR36681">
    <property type="entry name" value="NUCLEAR GTPASE, GERMINAL CENTER-ASSOCIATED, TANDEM DUPLICATE 3"/>
    <property type="match status" value="1"/>
</dbReference>
<feature type="compositionally biased region" description="Polar residues" evidence="1">
    <location>
        <begin position="65"/>
        <end position="99"/>
    </location>
</feature>
<dbReference type="InterPro" id="IPR027417">
    <property type="entry name" value="P-loop_NTPase"/>
</dbReference>
<protein>
    <recommendedName>
        <fullName evidence="6">G domain-containing protein</fullName>
    </recommendedName>
</protein>
<evidence type="ECO:0008006" key="6">
    <source>
        <dbReference type="Google" id="ProtNLM"/>
    </source>
</evidence>
<dbReference type="SUPFAM" id="SSF52540">
    <property type="entry name" value="P-loop containing nucleoside triphosphate hydrolases"/>
    <property type="match status" value="1"/>
</dbReference>
<dbReference type="InterPro" id="IPR045063">
    <property type="entry name" value="Dynamin_N"/>
</dbReference>
<dbReference type="EMBL" id="JAQQWI010000018">
    <property type="protein sequence ID" value="KAK8001326.1"/>
    <property type="molecule type" value="Genomic_DNA"/>
</dbReference>
<evidence type="ECO:0000313" key="5">
    <source>
        <dbReference type="Proteomes" id="UP001396898"/>
    </source>
</evidence>
<evidence type="ECO:0000313" key="4">
    <source>
        <dbReference type="EMBL" id="KAK8001326.1"/>
    </source>
</evidence>
<proteinExistence type="predicted"/>
<feature type="domain" description="Dynamin N-terminal" evidence="2">
    <location>
        <begin position="268"/>
        <end position="519"/>
    </location>
</feature>
<feature type="region of interest" description="Disordered" evidence="1">
    <location>
        <begin position="155"/>
        <end position="194"/>
    </location>
</feature>
<dbReference type="Pfam" id="PF00350">
    <property type="entry name" value="Dynamin_N"/>
    <property type="match status" value="1"/>
</dbReference>
<sequence>MTQLDTSSYRFTFTAPQQGASESSDGILTPRSGSTPTTSVEGGDVREYQERPSIFSANVIPSIEPRTSNPARNRSWTNTTSTHARTPSVSLTPPASSGSSHDDVHASPRLRGGRNSNDDDGLSSIDARLQDLDISRPAAKPMGMSELADALNNISSDASGSRSAGLLTPDGQQSTPATPLPRRSGRRRRSSSRLNVEIYEVQDEKAPNDRFNEPTFQSAFRDARKVMSDLTDTLASGSLHTDPDSTMKRLHQEAKMLSTFHCPPSRTVGFVGDSGVGKSSLLNSLLDCSGLARASNGGAACTCVATEYHFHARDDFVVQVHRFTQEEVQDQLARLVQAYRNFHLNELTLAGEERDHYEEMAKVAQHTFEVMFRDRFRDGSRLMRLTEAEGLEMLYGWLSEVSPSFEDVSHTTLNIEYCSNLLARLTSEQVQADGPAEWPFIKKINVYLKAQILSKGLILVDLPGLRDLNAARRHITERYLLECDEIFAVCIEGRAITDEGVMNVIELAKKAKLSNVGIICTRSDDIKAEEAKKDWKGEKARMIQQKSTDAEHARLHIRDIERELEEYDLSDDGMNEEDKNEQICLIRNLKKAKTKYTDRLFELKRYLMTCRNDITKSKLRNNYKEKVPSHTLAVFCISNTEYWDNRNEPKADAIRHLQLSGVPAVRAHCMQMVSESQRRMAEHYMKHRVPALVRDVDLWVQSGLGTMTAERKQNVREALNTLEGRLKRASWEWTGWHHATYSAFCRNYGDYSTPKVGYHDWNGEAITAMVNELTPLWSQLCASVEQSHEHLISQVQELMTWATQYLGTEKHDTEMDDSSPSTLALIQAIESRQCLLERDMETVCEESTKAMDALRIDALSGIRSSFMGQAMETAYRNCIAECVDSGTLMAGTGSDARRKGIINRVVRRDTLFKDLLSQFKGGYATIADKLQEDLQSKVELHLENVRVTLDMVRSENVALESERDPRFRARVQRKVELAAEEIKRVHESAGI</sequence>
<accession>A0ABR1R6C9</accession>
<gene>
    <name evidence="4" type="ORF">PG991_013548</name>
</gene>
<dbReference type="InterPro" id="IPR056024">
    <property type="entry name" value="DUF7605"/>
</dbReference>
<feature type="compositionally biased region" description="Polar residues" evidence="1">
    <location>
        <begin position="1"/>
        <end position="40"/>
    </location>
</feature>
<keyword evidence="5" id="KW-1185">Reference proteome</keyword>
<evidence type="ECO:0000256" key="1">
    <source>
        <dbReference type="SAM" id="MobiDB-lite"/>
    </source>
</evidence>
<evidence type="ECO:0000259" key="3">
    <source>
        <dbReference type="Pfam" id="PF24564"/>
    </source>
</evidence>
<feature type="domain" description="DUF7605" evidence="3">
    <location>
        <begin position="726"/>
        <end position="912"/>
    </location>
</feature>
<dbReference type="PANTHER" id="PTHR36681:SF3">
    <property type="entry name" value="NUCLEAR GTPASE, GERMINAL CENTER-ASSOCIATED, TANDEM DUPLICATE 3"/>
    <property type="match status" value="1"/>
</dbReference>
<organism evidence="4 5">
    <name type="scientific">Apiospora marii</name>
    <dbReference type="NCBI Taxonomy" id="335849"/>
    <lineage>
        <taxon>Eukaryota</taxon>
        <taxon>Fungi</taxon>
        <taxon>Dikarya</taxon>
        <taxon>Ascomycota</taxon>
        <taxon>Pezizomycotina</taxon>
        <taxon>Sordariomycetes</taxon>
        <taxon>Xylariomycetidae</taxon>
        <taxon>Amphisphaeriales</taxon>
        <taxon>Apiosporaceae</taxon>
        <taxon>Apiospora</taxon>
    </lineage>
</organism>
<comment type="caution">
    <text evidence="4">The sequence shown here is derived from an EMBL/GenBank/DDBJ whole genome shotgun (WGS) entry which is preliminary data.</text>
</comment>